<dbReference type="AlphaFoldDB" id="A0A0E2BCY6"/>
<reference evidence="1 2" key="1">
    <citation type="submission" date="2012-10" db="EMBL/GenBank/DDBJ databases">
        <authorList>
            <person name="Harkins D.M."/>
            <person name="Durkin A.S."/>
            <person name="Brinkac L.M."/>
            <person name="Selengut J.D."/>
            <person name="Sanka R."/>
            <person name="DePew J."/>
            <person name="Purushe J."/>
            <person name="Peacock S.J."/>
            <person name="Thaipadungpanit J."/>
            <person name="Wuthiekanun V.W."/>
            <person name="Day N.P."/>
            <person name="Vinetz J.M."/>
            <person name="Sutton G.G."/>
            <person name="Nelson W.C."/>
            <person name="Fouts D.E."/>
        </authorList>
    </citation>
    <scope>NUCLEOTIDE SEQUENCE [LARGE SCALE GENOMIC DNA]</scope>
    <source>
        <strain evidence="1 2">H1</strain>
    </source>
</reference>
<dbReference type="Proteomes" id="UP000006253">
    <property type="component" value="Unassembled WGS sequence"/>
</dbReference>
<name>A0A0E2BCY6_9LEPT</name>
<protein>
    <submittedName>
        <fullName evidence="1">Uncharacterized protein</fullName>
    </submittedName>
</protein>
<sequence length="37" mass="4270">MDLILLLILEALAKVSRSKFYFGIYVDGFHFGHKLDV</sequence>
<accession>A0A0E2BCY6</accession>
<evidence type="ECO:0000313" key="2">
    <source>
        <dbReference type="Proteomes" id="UP000006253"/>
    </source>
</evidence>
<proteinExistence type="predicted"/>
<evidence type="ECO:0000313" key="1">
    <source>
        <dbReference type="EMBL" id="EKO15030.1"/>
    </source>
</evidence>
<comment type="caution">
    <text evidence="1">The sequence shown here is derived from an EMBL/GenBank/DDBJ whole genome shotgun (WGS) entry which is preliminary data.</text>
</comment>
<dbReference type="EMBL" id="AHMY02000051">
    <property type="protein sequence ID" value="EKO15030.1"/>
    <property type="molecule type" value="Genomic_DNA"/>
</dbReference>
<gene>
    <name evidence="1" type="ORF">LEP1GSC081_1550</name>
</gene>
<organism evidence="1 2">
    <name type="scientific">Leptospira kirschneri str. H1</name>
    <dbReference type="NCBI Taxonomy" id="1049966"/>
    <lineage>
        <taxon>Bacteria</taxon>
        <taxon>Pseudomonadati</taxon>
        <taxon>Spirochaetota</taxon>
        <taxon>Spirochaetia</taxon>
        <taxon>Leptospirales</taxon>
        <taxon>Leptospiraceae</taxon>
        <taxon>Leptospira</taxon>
    </lineage>
</organism>